<dbReference type="EMBL" id="BT024399">
    <property type="protein sequence ID" value="ABC86461.1"/>
    <property type="molecule type" value="mRNA"/>
</dbReference>
<accession>Q29QJ1</accession>
<evidence type="ECO:0000256" key="1">
    <source>
        <dbReference type="SAM" id="MobiDB-lite"/>
    </source>
</evidence>
<dbReference type="AlphaFoldDB" id="Q29QJ1"/>
<feature type="compositionally biased region" description="Low complexity" evidence="1">
    <location>
        <begin position="51"/>
        <end position="67"/>
    </location>
</feature>
<sequence>MEGLFSAEDGTPSCSWTCSNSAVNRIQKELDEITRDPRNTAVLVRRRTTCTSGPRRSSDPRTPSTRTEYSSWTYSFRLSILLLHR</sequence>
<organism evidence="2">
    <name type="scientific">Drosophila melanogaster</name>
    <name type="common">Fruit fly</name>
    <dbReference type="NCBI Taxonomy" id="7227"/>
    <lineage>
        <taxon>Eukaryota</taxon>
        <taxon>Metazoa</taxon>
        <taxon>Ecdysozoa</taxon>
        <taxon>Arthropoda</taxon>
        <taxon>Hexapoda</taxon>
        <taxon>Insecta</taxon>
        <taxon>Pterygota</taxon>
        <taxon>Neoptera</taxon>
        <taxon>Endopterygota</taxon>
        <taxon>Diptera</taxon>
        <taxon>Brachycera</taxon>
        <taxon>Muscomorpha</taxon>
        <taxon>Ephydroidea</taxon>
        <taxon>Drosophilidae</taxon>
        <taxon>Drosophila</taxon>
        <taxon>Sophophora</taxon>
    </lineage>
</organism>
<evidence type="ECO:0000313" key="2">
    <source>
        <dbReference type="EMBL" id="ABC86461.1"/>
    </source>
</evidence>
<name>Q29QJ1_DROME</name>
<proteinExistence type="evidence at transcript level"/>
<feature type="region of interest" description="Disordered" evidence="1">
    <location>
        <begin position="46"/>
        <end position="68"/>
    </location>
</feature>
<reference evidence="2" key="1">
    <citation type="submission" date="2006-01" db="EMBL/GenBank/DDBJ databases">
        <authorList>
            <person name="Stapleton M."/>
            <person name="Carlson J."/>
            <person name="Chavez C."/>
            <person name="Frise E."/>
            <person name="George R."/>
            <person name="Pacleb J."/>
            <person name="Park S."/>
            <person name="Wan K."/>
            <person name="Yu C."/>
            <person name="Celniker S."/>
        </authorList>
    </citation>
    <scope>NUCLEOTIDE SEQUENCE</scope>
</reference>
<protein>
    <submittedName>
        <fullName evidence="2">IP05052p</fullName>
    </submittedName>
</protein>